<dbReference type="GO" id="GO:0016620">
    <property type="term" value="F:oxidoreductase activity, acting on the aldehyde or oxo group of donors, NAD or NADP as acceptor"/>
    <property type="evidence" value="ECO:0007669"/>
    <property type="project" value="InterPro"/>
</dbReference>
<dbReference type="Pfam" id="PF13460">
    <property type="entry name" value="NAD_binding_10"/>
    <property type="match status" value="1"/>
</dbReference>
<evidence type="ECO:0000259" key="1">
    <source>
        <dbReference type="SMART" id="SM00859"/>
    </source>
</evidence>
<dbReference type="PANTHER" id="PTHR14097">
    <property type="entry name" value="OXIDOREDUCTASE HTATIP2"/>
    <property type="match status" value="1"/>
</dbReference>
<dbReference type="PANTHER" id="PTHR14097:SF7">
    <property type="entry name" value="OXIDOREDUCTASE HTATIP2"/>
    <property type="match status" value="1"/>
</dbReference>
<dbReference type="InterPro" id="IPR016040">
    <property type="entry name" value="NAD(P)-bd_dom"/>
</dbReference>
<dbReference type="RefSeq" id="WP_148908715.1">
    <property type="nucleotide sequence ID" value="NZ_VNHX01000010.1"/>
</dbReference>
<dbReference type="OrthoDB" id="9798632at2"/>
<dbReference type="SMART" id="SM00859">
    <property type="entry name" value="Semialdhyde_dh"/>
    <property type="match status" value="1"/>
</dbReference>
<sequence>MRAIVIGATGATGKELTRQLLDDPRISAVVVLTRRPFFPSGEKLREVVVDFEQLPAYADEIHGDVAFSCLGTTRREAGGTTAQWRVDHDYQLTFAKLCRQKGINHFVLLSSAGAGENSLFFYSRMKGTLENAVKALGFPSLTIIQPGPILRPQSTRKGEIAAARLVVLLNRVGLFPDYRPISTSTLARAIIQACHQNAGGITIYTPKDLNNLPASAGHR</sequence>
<name>A0A5S5DIJ1_9SPHI</name>
<dbReference type="SUPFAM" id="SSF51735">
    <property type="entry name" value="NAD(P)-binding Rossmann-fold domains"/>
    <property type="match status" value="1"/>
</dbReference>
<protein>
    <submittedName>
        <fullName evidence="2">Uncharacterized protein YbjT (DUF2867 family)</fullName>
    </submittedName>
</protein>
<dbReference type="Proteomes" id="UP000325105">
    <property type="component" value="Unassembled WGS sequence"/>
</dbReference>
<dbReference type="AlphaFoldDB" id="A0A5S5DIJ1"/>
<dbReference type="InterPro" id="IPR000534">
    <property type="entry name" value="Semialdehyde_DH_NAD-bd"/>
</dbReference>
<accession>A0A5S5DIJ1</accession>
<organism evidence="2 3">
    <name type="scientific">Sphingobacterium allocomposti</name>
    <dbReference type="NCBI Taxonomy" id="415956"/>
    <lineage>
        <taxon>Bacteria</taxon>
        <taxon>Pseudomonadati</taxon>
        <taxon>Bacteroidota</taxon>
        <taxon>Sphingobacteriia</taxon>
        <taxon>Sphingobacteriales</taxon>
        <taxon>Sphingobacteriaceae</taxon>
        <taxon>Sphingobacterium</taxon>
    </lineage>
</organism>
<evidence type="ECO:0000313" key="2">
    <source>
        <dbReference type="EMBL" id="TYP95803.1"/>
    </source>
</evidence>
<gene>
    <name evidence="2" type="ORF">BC792_110131</name>
</gene>
<dbReference type="EMBL" id="VNHX01000010">
    <property type="protein sequence ID" value="TYP95803.1"/>
    <property type="molecule type" value="Genomic_DNA"/>
</dbReference>
<dbReference type="Gene3D" id="3.40.50.720">
    <property type="entry name" value="NAD(P)-binding Rossmann-like Domain"/>
    <property type="match status" value="1"/>
</dbReference>
<dbReference type="GO" id="GO:0051287">
    <property type="term" value="F:NAD binding"/>
    <property type="evidence" value="ECO:0007669"/>
    <property type="project" value="InterPro"/>
</dbReference>
<comment type="caution">
    <text evidence="2">The sequence shown here is derived from an EMBL/GenBank/DDBJ whole genome shotgun (WGS) entry which is preliminary data.</text>
</comment>
<reference evidence="2 3" key="1">
    <citation type="submission" date="2019-07" db="EMBL/GenBank/DDBJ databases">
        <title>Genomic Encyclopedia of Archaeal and Bacterial Type Strains, Phase II (KMG-II): from individual species to whole genera.</title>
        <authorList>
            <person name="Goeker M."/>
        </authorList>
    </citation>
    <scope>NUCLEOTIDE SEQUENCE [LARGE SCALE GENOMIC DNA]</scope>
    <source>
        <strain evidence="2 3">DSM 18850</strain>
    </source>
</reference>
<proteinExistence type="predicted"/>
<dbReference type="InterPro" id="IPR036291">
    <property type="entry name" value="NAD(P)-bd_dom_sf"/>
</dbReference>
<keyword evidence="3" id="KW-1185">Reference proteome</keyword>
<evidence type="ECO:0000313" key="3">
    <source>
        <dbReference type="Proteomes" id="UP000325105"/>
    </source>
</evidence>
<feature type="domain" description="Semialdehyde dehydrogenase NAD-binding" evidence="1">
    <location>
        <begin position="2"/>
        <end position="105"/>
    </location>
</feature>